<evidence type="ECO:0000259" key="3">
    <source>
        <dbReference type="Pfam" id="PF21666"/>
    </source>
</evidence>
<dbReference type="GeneID" id="41956196"/>
<sequence length="366" mass="41917">MATSAYKYPGLNLPLRYLPPGQTGYAICFPAGDYGGGINPYLVREVAMMQIMEQLTDKQGWERKVFDQEIVDKWRKEALEIPDQHWWMQIAQDPEDREVPAGIINGSTFDYCIEELREKAKYFSETGIIPGLDFAASIAKSDTLVDDNLKLELRSAVQELKAHQASSPDWHPWSNDMVQDLVHPSLYPLVYGRSRVFEDEVVGVEDVVEKWAGKGEIIFAKKEEKKPNTWDAEHHLEELWSDTYQWLPSNLSFQDDGSLRFTSYVNNLHPKRHAGIYRTLEKLIAKAVPLWEQCLVLKDDFPQGRVGICPGKRPARIPESRNPDDSHGPNWIPSDVTEVADIDVDPKLLEDEEWVENELLPKWASL</sequence>
<feature type="domain" description="DUF4246" evidence="3">
    <location>
        <begin position="8"/>
        <end position="77"/>
    </location>
</feature>
<dbReference type="RefSeq" id="XP_030987727.1">
    <property type="nucleotide sequence ID" value="XM_031121282.1"/>
</dbReference>
<dbReference type="Pfam" id="PF14033">
    <property type="entry name" value="DUF4246"/>
    <property type="match status" value="1"/>
</dbReference>
<dbReference type="KEGG" id="pgri:PgNI_01207"/>
<gene>
    <name evidence="5" type="ORF">PgNI_01207</name>
</gene>
<dbReference type="InterPro" id="IPR025340">
    <property type="entry name" value="DUF4246"/>
</dbReference>
<dbReference type="AlphaFoldDB" id="A0A6P8BKW3"/>
<feature type="compositionally biased region" description="Basic and acidic residues" evidence="1">
    <location>
        <begin position="316"/>
        <end position="327"/>
    </location>
</feature>
<accession>A0A6P8BKW3</accession>
<dbReference type="PANTHER" id="PTHR33119">
    <property type="entry name" value="IFI3P"/>
    <property type="match status" value="1"/>
</dbReference>
<organism evidence="4 5">
    <name type="scientific">Pyricularia grisea</name>
    <name type="common">Crabgrass-specific blast fungus</name>
    <name type="synonym">Magnaporthe grisea</name>
    <dbReference type="NCBI Taxonomy" id="148305"/>
    <lineage>
        <taxon>Eukaryota</taxon>
        <taxon>Fungi</taxon>
        <taxon>Dikarya</taxon>
        <taxon>Ascomycota</taxon>
        <taxon>Pezizomycotina</taxon>
        <taxon>Sordariomycetes</taxon>
        <taxon>Sordariomycetidae</taxon>
        <taxon>Magnaporthales</taxon>
        <taxon>Pyriculariaceae</taxon>
        <taxon>Pyricularia</taxon>
    </lineage>
</organism>
<dbReference type="InterPro" id="IPR049192">
    <property type="entry name" value="DUF4246_C"/>
</dbReference>
<dbReference type="PANTHER" id="PTHR33119:SF1">
    <property type="entry name" value="FE2OG DIOXYGENASE DOMAIN-CONTAINING PROTEIN"/>
    <property type="match status" value="1"/>
</dbReference>
<keyword evidence="4" id="KW-1185">Reference proteome</keyword>
<evidence type="ECO:0000256" key="1">
    <source>
        <dbReference type="SAM" id="MobiDB-lite"/>
    </source>
</evidence>
<protein>
    <submittedName>
        <fullName evidence="5">Uncharacterized protein</fullName>
    </submittedName>
</protein>
<reference evidence="5" key="2">
    <citation type="submission" date="2019-10" db="EMBL/GenBank/DDBJ databases">
        <authorList>
            <consortium name="NCBI Genome Project"/>
        </authorList>
    </citation>
    <scope>NUCLEOTIDE SEQUENCE</scope>
    <source>
        <strain evidence="5">NI907</strain>
    </source>
</reference>
<dbReference type="Pfam" id="PF21666">
    <property type="entry name" value="DUF4246_N"/>
    <property type="match status" value="1"/>
</dbReference>
<feature type="region of interest" description="Disordered" evidence="1">
    <location>
        <begin position="312"/>
        <end position="333"/>
    </location>
</feature>
<dbReference type="InterPro" id="IPR049207">
    <property type="entry name" value="DUF4246_N"/>
</dbReference>
<dbReference type="Proteomes" id="UP000515153">
    <property type="component" value="Unplaced"/>
</dbReference>
<name>A0A6P8BKW3_PYRGI</name>
<evidence type="ECO:0000259" key="2">
    <source>
        <dbReference type="Pfam" id="PF14033"/>
    </source>
</evidence>
<reference evidence="5" key="3">
    <citation type="submission" date="2025-08" db="UniProtKB">
        <authorList>
            <consortium name="RefSeq"/>
        </authorList>
    </citation>
    <scope>IDENTIFICATION</scope>
    <source>
        <strain evidence="5">NI907</strain>
    </source>
</reference>
<proteinExistence type="predicted"/>
<reference evidence="5" key="1">
    <citation type="journal article" date="2019" name="Mol. Biol. Evol.">
        <title>Blast fungal genomes show frequent chromosomal changes, gene gains and losses, and effector gene turnover.</title>
        <authorList>
            <person name="Gomez Luciano L.B."/>
            <person name="Jason Tsai I."/>
            <person name="Chuma I."/>
            <person name="Tosa Y."/>
            <person name="Chen Y.H."/>
            <person name="Li J.Y."/>
            <person name="Li M.Y."/>
            <person name="Jade Lu M.Y."/>
            <person name="Nakayashiki H."/>
            <person name="Li W.H."/>
        </authorList>
    </citation>
    <scope>NUCLEOTIDE SEQUENCE</scope>
    <source>
        <strain evidence="5">NI907</strain>
    </source>
</reference>
<feature type="domain" description="DUF4246" evidence="2">
    <location>
        <begin position="108"/>
        <end position="314"/>
    </location>
</feature>
<evidence type="ECO:0000313" key="5">
    <source>
        <dbReference type="RefSeq" id="XP_030987727.1"/>
    </source>
</evidence>
<evidence type="ECO:0000313" key="4">
    <source>
        <dbReference type="Proteomes" id="UP000515153"/>
    </source>
</evidence>